<dbReference type="Proteomes" id="UP000001867">
    <property type="component" value="Chromosome"/>
</dbReference>
<dbReference type="AlphaFoldDB" id="B4SS79"/>
<dbReference type="RefSeq" id="WP_012511836.1">
    <property type="nucleotide sequence ID" value="NC_011071.1"/>
</dbReference>
<feature type="transmembrane region" description="Helical" evidence="1">
    <location>
        <begin position="12"/>
        <end position="31"/>
    </location>
</feature>
<accession>B4SS79</accession>
<keyword evidence="1" id="KW-0472">Membrane</keyword>
<protein>
    <recommendedName>
        <fullName evidence="4">Transmembrane protein</fullName>
    </recommendedName>
</protein>
<sequence length="222" mass="24512" precursor="true">MKGVTVVRITLWVLWSLWALACAVLVLGAIANHMASRTQVLPLVLSPGATAEVTVYRFIDDQLRLRLRYADDGTSTAIDPEVRLRAETPTDQADFRAETRSGVPGSGITRALESVEPAGFAASYFGYGRGDALPRGRSWLRVTVLEVEPALAGRVASVELLPPMDVLKLTDLDYVWLWPFFFWKVAALFLLIPGAALAVFTITLRRWQRRASKQPISVADTD</sequence>
<keyword evidence="1" id="KW-1133">Transmembrane helix</keyword>
<dbReference type="OrthoDB" id="6044154at2"/>
<evidence type="ECO:0000256" key="1">
    <source>
        <dbReference type="SAM" id="Phobius"/>
    </source>
</evidence>
<evidence type="ECO:0000313" key="3">
    <source>
        <dbReference type="Proteomes" id="UP000001867"/>
    </source>
</evidence>
<name>B4SS79_STRM5</name>
<keyword evidence="1" id="KW-0812">Transmembrane</keyword>
<evidence type="ECO:0008006" key="4">
    <source>
        <dbReference type="Google" id="ProtNLM"/>
    </source>
</evidence>
<evidence type="ECO:0000313" key="2">
    <source>
        <dbReference type="EMBL" id="ACF52711.1"/>
    </source>
</evidence>
<gene>
    <name evidence="2" type="ordered locus">Smal_3012</name>
</gene>
<dbReference type="PROSITE" id="PS51257">
    <property type="entry name" value="PROKAR_LIPOPROTEIN"/>
    <property type="match status" value="1"/>
</dbReference>
<dbReference type="HOGENOM" id="CLU_1110906_0_0_6"/>
<dbReference type="EMBL" id="CP001111">
    <property type="protein sequence ID" value="ACF52711.1"/>
    <property type="molecule type" value="Genomic_DNA"/>
</dbReference>
<organism evidence="2 3">
    <name type="scientific">Stenotrophomonas maltophilia (strain R551-3)</name>
    <dbReference type="NCBI Taxonomy" id="391008"/>
    <lineage>
        <taxon>Bacteria</taxon>
        <taxon>Pseudomonadati</taxon>
        <taxon>Pseudomonadota</taxon>
        <taxon>Gammaproteobacteria</taxon>
        <taxon>Lysobacterales</taxon>
        <taxon>Lysobacteraceae</taxon>
        <taxon>Stenotrophomonas</taxon>
        <taxon>Stenotrophomonas maltophilia group</taxon>
    </lineage>
</organism>
<dbReference type="KEGG" id="smt:Smal_3012"/>
<reference evidence="2 3" key="1">
    <citation type="submission" date="2008-06" db="EMBL/GenBank/DDBJ databases">
        <title>Complete sequence of Stenotrophomonas maltophilia R551-3.</title>
        <authorList>
            <consortium name="US DOE Joint Genome Institute"/>
            <person name="Lucas S."/>
            <person name="Copeland A."/>
            <person name="Lapidus A."/>
            <person name="Glavina del Rio T."/>
            <person name="Dalin E."/>
            <person name="Tice H."/>
            <person name="Pitluck S."/>
            <person name="Chain P."/>
            <person name="Malfatti S."/>
            <person name="Shin M."/>
            <person name="Vergez L."/>
            <person name="Lang D."/>
            <person name="Schmutz J."/>
            <person name="Larimer F."/>
            <person name="Land M."/>
            <person name="Hauser L."/>
            <person name="Kyrpides N."/>
            <person name="Mikhailova N."/>
            <person name="Taghavi S."/>
            <person name="Monchy S."/>
            <person name="Newman L."/>
            <person name="Vangronsveld J."/>
            <person name="van der Lelie D."/>
            <person name="Richardson P."/>
        </authorList>
    </citation>
    <scope>NUCLEOTIDE SEQUENCE [LARGE SCALE GENOMIC DNA]</scope>
    <source>
        <strain evidence="2 3">R551-3</strain>
    </source>
</reference>
<feature type="transmembrane region" description="Helical" evidence="1">
    <location>
        <begin position="181"/>
        <end position="204"/>
    </location>
</feature>
<proteinExistence type="predicted"/>